<dbReference type="Pfam" id="PF01554">
    <property type="entry name" value="MatE"/>
    <property type="match status" value="2"/>
</dbReference>
<keyword evidence="2" id="KW-1133">Transmembrane helix</keyword>
<gene>
    <name evidence="3" type="ORF">AVDCRST_MAG96-4282</name>
</gene>
<sequence length="385" mass="41311">MIKEFSKTFKIALPLIISNISQVGLGLIDSAMIGAVDYKQLAAASLVLNVIAIPQVLGMGMAIAISPMTAIANGQKDAFKASRVLFNGFFLTTIAAVLIAVTLVSANQFLFQLGQDQDVATYAIPFFKLIAWSLIPMLMFASVKQFCDGLEYTKTEMTLALISLPLNAFLNWIFIYGRLGFPRMELAGAGLGTLITRIIIAITLIIIVCRHRLFAPYIALRRKAWRVDGKTCKELLHIGIPTSLQYGMEVAAFSVSGVMIGWLGATSQAAHQIALNLATATFMAVAGLALGGSIRVANAYGRNEKLQLRNIGLSNMAGGLIYGSICAILFIVFRKALPLIFTNNAEVASVASSLLVFAALFQISDATQSIGVGLLRGIKDVKLPT</sequence>
<dbReference type="GO" id="GO:0042910">
    <property type="term" value="F:xenobiotic transmembrane transporter activity"/>
    <property type="evidence" value="ECO:0007669"/>
    <property type="project" value="InterPro"/>
</dbReference>
<feature type="transmembrane region" description="Helical" evidence="2">
    <location>
        <begin position="84"/>
        <end position="110"/>
    </location>
</feature>
<feature type="transmembrane region" description="Helical" evidence="2">
    <location>
        <begin position="155"/>
        <end position="174"/>
    </location>
</feature>
<proteinExistence type="predicted"/>
<evidence type="ECO:0000256" key="2">
    <source>
        <dbReference type="SAM" id="Phobius"/>
    </source>
</evidence>
<keyword evidence="2" id="KW-0472">Membrane</keyword>
<feature type="transmembrane region" description="Helical" evidence="2">
    <location>
        <begin position="41"/>
        <end position="63"/>
    </location>
</feature>
<feature type="non-terminal residue" evidence="3">
    <location>
        <position position="385"/>
    </location>
</feature>
<keyword evidence="1" id="KW-0813">Transport</keyword>
<feature type="transmembrane region" description="Helical" evidence="2">
    <location>
        <begin position="122"/>
        <end position="143"/>
    </location>
</feature>
<feature type="transmembrane region" description="Helical" evidence="2">
    <location>
        <begin position="235"/>
        <end position="263"/>
    </location>
</feature>
<accession>A0A6J4U5U5</accession>
<feature type="transmembrane region" description="Helical" evidence="2">
    <location>
        <begin position="311"/>
        <end position="333"/>
    </location>
</feature>
<feature type="transmembrane region" description="Helical" evidence="2">
    <location>
        <begin position="12"/>
        <end position="35"/>
    </location>
</feature>
<dbReference type="CDD" id="cd13131">
    <property type="entry name" value="MATE_NorM_like"/>
    <property type="match status" value="1"/>
</dbReference>
<protein>
    <submittedName>
        <fullName evidence="3">Multi antimicrobial extrusion protein (Na(+)/drug antiporter), MATE family of MDR efflux pumps</fullName>
    </submittedName>
</protein>
<dbReference type="GO" id="GO:0005886">
    <property type="term" value="C:plasma membrane"/>
    <property type="evidence" value="ECO:0007669"/>
    <property type="project" value="TreeGrafter"/>
</dbReference>
<feature type="transmembrane region" description="Helical" evidence="2">
    <location>
        <begin position="194"/>
        <end position="214"/>
    </location>
</feature>
<dbReference type="NCBIfam" id="TIGR00797">
    <property type="entry name" value="matE"/>
    <property type="match status" value="1"/>
</dbReference>
<dbReference type="GO" id="GO:0015297">
    <property type="term" value="F:antiporter activity"/>
    <property type="evidence" value="ECO:0007669"/>
    <property type="project" value="InterPro"/>
</dbReference>
<dbReference type="EMBL" id="CADCVN010001677">
    <property type="protein sequence ID" value="CAA9540773.1"/>
    <property type="molecule type" value="Genomic_DNA"/>
</dbReference>
<dbReference type="PANTHER" id="PTHR43298">
    <property type="entry name" value="MULTIDRUG RESISTANCE PROTEIN NORM-RELATED"/>
    <property type="match status" value="1"/>
</dbReference>
<reference evidence="3" key="1">
    <citation type="submission" date="2020-02" db="EMBL/GenBank/DDBJ databases">
        <authorList>
            <person name="Meier V. D."/>
        </authorList>
    </citation>
    <scope>NUCLEOTIDE SEQUENCE</scope>
    <source>
        <strain evidence="3">AVDCRST_MAG96</strain>
    </source>
</reference>
<name>A0A6J4U5U5_9BACT</name>
<dbReference type="PANTHER" id="PTHR43298:SF2">
    <property type="entry name" value="FMN_FAD EXPORTER YEEO-RELATED"/>
    <property type="match status" value="1"/>
</dbReference>
<evidence type="ECO:0000256" key="1">
    <source>
        <dbReference type="ARBA" id="ARBA00022448"/>
    </source>
</evidence>
<dbReference type="AlphaFoldDB" id="A0A6J4U5U5"/>
<organism evidence="3">
    <name type="scientific">uncultured Segetibacter sp</name>
    <dbReference type="NCBI Taxonomy" id="481133"/>
    <lineage>
        <taxon>Bacteria</taxon>
        <taxon>Pseudomonadati</taxon>
        <taxon>Bacteroidota</taxon>
        <taxon>Chitinophagia</taxon>
        <taxon>Chitinophagales</taxon>
        <taxon>Chitinophagaceae</taxon>
        <taxon>Segetibacter</taxon>
        <taxon>environmental samples</taxon>
    </lineage>
</organism>
<evidence type="ECO:0000313" key="3">
    <source>
        <dbReference type="EMBL" id="CAA9540773.1"/>
    </source>
</evidence>
<keyword evidence="2" id="KW-0812">Transmembrane</keyword>
<dbReference type="InterPro" id="IPR002528">
    <property type="entry name" value="MATE_fam"/>
</dbReference>
<feature type="transmembrane region" description="Helical" evidence="2">
    <location>
        <begin position="269"/>
        <end position="290"/>
    </location>
</feature>
<dbReference type="InterPro" id="IPR050222">
    <property type="entry name" value="MATE_MdtK"/>
</dbReference>